<evidence type="ECO:0000313" key="1">
    <source>
        <dbReference type="EMBL" id="QCE14677.1"/>
    </source>
</evidence>
<gene>
    <name evidence="1" type="ORF">DEO72_LG11g1681</name>
</gene>
<organism evidence="1 2">
    <name type="scientific">Vigna unguiculata</name>
    <name type="common">Cowpea</name>
    <dbReference type="NCBI Taxonomy" id="3917"/>
    <lineage>
        <taxon>Eukaryota</taxon>
        <taxon>Viridiplantae</taxon>
        <taxon>Streptophyta</taxon>
        <taxon>Embryophyta</taxon>
        <taxon>Tracheophyta</taxon>
        <taxon>Spermatophyta</taxon>
        <taxon>Magnoliopsida</taxon>
        <taxon>eudicotyledons</taxon>
        <taxon>Gunneridae</taxon>
        <taxon>Pentapetalae</taxon>
        <taxon>rosids</taxon>
        <taxon>fabids</taxon>
        <taxon>Fabales</taxon>
        <taxon>Fabaceae</taxon>
        <taxon>Papilionoideae</taxon>
        <taxon>50 kb inversion clade</taxon>
        <taxon>NPAAA clade</taxon>
        <taxon>indigoferoid/millettioid clade</taxon>
        <taxon>Phaseoleae</taxon>
        <taxon>Vigna</taxon>
    </lineage>
</organism>
<proteinExistence type="predicted"/>
<accession>A0A4D6NSD2</accession>
<sequence length="94" mass="10058">MAAASARVVTDDVCFATWWFVGVAWFCNTDNLWFGFCRSRFVLQLLILVSSVGKGFVAVIASSCDGGGNSGSGAMCSVLHTRVSHQHFAGFGFL</sequence>
<dbReference type="Proteomes" id="UP000501690">
    <property type="component" value="Linkage Group LG11"/>
</dbReference>
<evidence type="ECO:0000313" key="2">
    <source>
        <dbReference type="Proteomes" id="UP000501690"/>
    </source>
</evidence>
<dbReference type="EMBL" id="CP039355">
    <property type="protein sequence ID" value="QCE14677.1"/>
    <property type="molecule type" value="Genomic_DNA"/>
</dbReference>
<protein>
    <submittedName>
        <fullName evidence="1">Uncharacterized protein</fullName>
    </submittedName>
</protein>
<reference evidence="1 2" key="1">
    <citation type="submission" date="2019-04" db="EMBL/GenBank/DDBJ databases">
        <title>An improved genome assembly and genetic linkage map for asparagus bean, Vigna unguiculata ssp. sesquipedialis.</title>
        <authorList>
            <person name="Xia Q."/>
            <person name="Zhang R."/>
            <person name="Dong Y."/>
        </authorList>
    </citation>
    <scope>NUCLEOTIDE SEQUENCE [LARGE SCALE GENOMIC DNA]</scope>
    <source>
        <tissue evidence="1">Leaf</tissue>
    </source>
</reference>
<dbReference type="AlphaFoldDB" id="A0A4D6NSD2"/>
<name>A0A4D6NSD2_VIGUN</name>
<keyword evidence="2" id="KW-1185">Reference proteome</keyword>